<dbReference type="EMBL" id="BFBR01000012">
    <property type="protein sequence ID" value="GBF59309.1"/>
    <property type="molecule type" value="Genomic_DNA"/>
</dbReference>
<comment type="caution">
    <text evidence="1">The sequence shown here is derived from an EMBL/GenBank/DDBJ whole genome shotgun (WGS) entry which is preliminary data.</text>
</comment>
<proteinExistence type="predicted"/>
<name>A0A2P2EE17_9PROT</name>
<accession>A0A2P2EE17</accession>
<keyword evidence="2" id="KW-1185">Reference proteome</keyword>
<dbReference type="Proteomes" id="UP000245086">
    <property type="component" value="Unassembled WGS sequence"/>
</dbReference>
<reference evidence="1 2" key="1">
    <citation type="journal article" date="2018" name="Genome Announc.">
        <title>Draft Genome Sequence of "Candidatus Phycosocius bacilliformis," an Alphaproteobacterial Ectosymbiont of the Hydrocarbon-Producing Green Alga Botryococcus braunii.</title>
        <authorList>
            <person name="Tanabe Y."/>
            <person name="Yamaguchi H."/>
            <person name="Watanabe M.M."/>
        </authorList>
    </citation>
    <scope>NUCLEOTIDE SEQUENCE [LARGE SCALE GENOMIC DNA]</scope>
    <source>
        <strain evidence="1 2">BOTRYCO-2</strain>
    </source>
</reference>
<evidence type="ECO:0000313" key="1">
    <source>
        <dbReference type="EMBL" id="GBF59309.1"/>
    </source>
</evidence>
<dbReference type="AlphaFoldDB" id="A0A2P2EE17"/>
<organism evidence="1 2">
    <name type="scientific">Candidatus Phycosocius bacilliformis</name>
    <dbReference type="NCBI Taxonomy" id="1445552"/>
    <lineage>
        <taxon>Bacteria</taxon>
        <taxon>Pseudomonadati</taxon>
        <taxon>Pseudomonadota</taxon>
        <taxon>Alphaproteobacteria</taxon>
        <taxon>Caulobacterales</taxon>
        <taxon>Caulobacterales incertae sedis</taxon>
        <taxon>Candidatus Phycosocius</taxon>
    </lineage>
</organism>
<gene>
    <name evidence="1" type="ORF">PbB2_03004</name>
</gene>
<evidence type="ECO:0000313" key="2">
    <source>
        <dbReference type="Proteomes" id="UP000245086"/>
    </source>
</evidence>
<sequence>MYYRNVVKFCYPCSIKSKTELLDYMVRDPAP</sequence>
<protein>
    <submittedName>
        <fullName evidence="1">Uncharacterized protein</fullName>
    </submittedName>
</protein>